<dbReference type="RefSeq" id="WP_200810016.1">
    <property type="nucleotide sequence ID" value="NZ_FUHU01000003.1"/>
</dbReference>
<feature type="domain" description="Rhodanese" evidence="3">
    <location>
        <begin position="150"/>
        <end position="259"/>
    </location>
</feature>
<dbReference type="SMART" id="SM00450">
    <property type="entry name" value="RHOD"/>
    <property type="match status" value="2"/>
</dbReference>
<name>A0A1R4ER30_9MICO</name>
<dbReference type="EC" id="2.8.1.1" evidence="4"/>
<gene>
    <name evidence="4" type="ORF">CZ674_00330</name>
</gene>
<dbReference type="InterPro" id="IPR036873">
    <property type="entry name" value="Rhodanese-like_dom_sf"/>
</dbReference>
<dbReference type="PANTHER" id="PTHR11364">
    <property type="entry name" value="THIOSULFATE SULFERTANSFERASE"/>
    <property type="match status" value="1"/>
</dbReference>
<dbReference type="PANTHER" id="PTHR11364:SF27">
    <property type="entry name" value="SULFURTRANSFERASE"/>
    <property type="match status" value="1"/>
</dbReference>
<dbReference type="GeneID" id="303171657"/>
<dbReference type="SUPFAM" id="SSF52821">
    <property type="entry name" value="Rhodanese/Cell cycle control phosphatase"/>
    <property type="match status" value="2"/>
</dbReference>
<evidence type="ECO:0000256" key="1">
    <source>
        <dbReference type="ARBA" id="ARBA00022679"/>
    </source>
</evidence>
<organism evidence="4 5">
    <name type="scientific">Agrococcus casei LMG 22410</name>
    <dbReference type="NCBI Taxonomy" id="1255656"/>
    <lineage>
        <taxon>Bacteria</taxon>
        <taxon>Bacillati</taxon>
        <taxon>Actinomycetota</taxon>
        <taxon>Actinomycetes</taxon>
        <taxon>Micrococcales</taxon>
        <taxon>Microbacteriaceae</taxon>
        <taxon>Agrococcus</taxon>
    </lineage>
</organism>
<dbReference type="PROSITE" id="PS50206">
    <property type="entry name" value="RHODANESE_3"/>
    <property type="match status" value="2"/>
</dbReference>
<dbReference type="AlphaFoldDB" id="A0A1R4ER30"/>
<feature type="domain" description="Rhodanese" evidence="3">
    <location>
        <begin position="15"/>
        <end position="120"/>
    </location>
</feature>
<keyword evidence="2" id="KW-0677">Repeat</keyword>
<sequence>MKHLVDVEWLAKRLDRNDLVVVDASVMGSANQEAGIPGAVRFDIDGVLSRGVHDMLPPRQFERELRALGLKAGDRVVAYDADGIFSSARAWWMLRAAGIRAAVLDGGLPAWQAAGHEVAPVAENLGREGDVDISWESTRFRNARFVERRLSAGDPVLDARSAERFTGEVEDPREGVRAGHIPGAKSLPFTELEVDGHMLPASELRKRIAEHVDSAEQPLTASCGSGVTACVIALAATLAGHKHVSVYDGSWADWGAENSGRPVAVGE</sequence>
<evidence type="ECO:0000259" key="3">
    <source>
        <dbReference type="PROSITE" id="PS50206"/>
    </source>
</evidence>
<protein>
    <submittedName>
        <fullName evidence="4">Thiosulfate sulfurtransferase, rhodanese</fullName>
        <ecNumber evidence="4">2.8.1.1</ecNumber>
    </submittedName>
</protein>
<reference evidence="4 5" key="1">
    <citation type="submission" date="2017-02" db="EMBL/GenBank/DDBJ databases">
        <authorList>
            <person name="Peterson S.W."/>
        </authorList>
    </citation>
    <scope>NUCLEOTIDE SEQUENCE [LARGE SCALE GENOMIC DNA]</scope>
    <source>
        <strain evidence="4 5">LMG 22410</strain>
    </source>
</reference>
<evidence type="ECO:0000256" key="2">
    <source>
        <dbReference type="ARBA" id="ARBA00022737"/>
    </source>
</evidence>
<keyword evidence="1 4" id="KW-0808">Transferase</keyword>
<evidence type="ECO:0000313" key="5">
    <source>
        <dbReference type="Proteomes" id="UP000195787"/>
    </source>
</evidence>
<keyword evidence="5" id="KW-1185">Reference proteome</keyword>
<proteinExistence type="predicted"/>
<dbReference type="InterPro" id="IPR045078">
    <property type="entry name" value="TST/MPST-like"/>
</dbReference>
<dbReference type="InterPro" id="IPR001763">
    <property type="entry name" value="Rhodanese-like_dom"/>
</dbReference>
<dbReference type="Gene3D" id="3.40.250.10">
    <property type="entry name" value="Rhodanese-like domain"/>
    <property type="match status" value="2"/>
</dbReference>
<dbReference type="GO" id="GO:0004792">
    <property type="term" value="F:thiosulfate-cyanide sulfurtransferase activity"/>
    <property type="evidence" value="ECO:0007669"/>
    <property type="project" value="UniProtKB-EC"/>
</dbReference>
<dbReference type="CDD" id="cd01448">
    <property type="entry name" value="TST_Repeat_1"/>
    <property type="match status" value="1"/>
</dbReference>
<dbReference type="Pfam" id="PF00581">
    <property type="entry name" value="Rhodanese"/>
    <property type="match status" value="2"/>
</dbReference>
<accession>A0A1R4ER30</accession>
<dbReference type="Proteomes" id="UP000195787">
    <property type="component" value="Unassembled WGS sequence"/>
</dbReference>
<dbReference type="CDD" id="cd01449">
    <property type="entry name" value="TST_Repeat_2"/>
    <property type="match status" value="1"/>
</dbReference>
<dbReference type="EMBL" id="FUHU01000003">
    <property type="protein sequence ID" value="SJM46147.1"/>
    <property type="molecule type" value="Genomic_DNA"/>
</dbReference>
<evidence type="ECO:0000313" key="4">
    <source>
        <dbReference type="EMBL" id="SJM46147.1"/>
    </source>
</evidence>